<evidence type="ECO:0000313" key="8">
    <source>
        <dbReference type="Proteomes" id="UP000199025"/>
    </source>
</evidence>
<evidence type="ECO:0000259" key="6">
    <source>
        <dbReference type="Pfam" id="PF12698"/>
    </source>
</evidence>
<dbReference type="PANTHER" id="PTHR43471">
    <property type="entry name" value="ABC TRANSPORTER PERMEASE"/>
    <property type="match status" value="1"/>
</dbReference>
<organism evidence="7 8">
    <name type="scientific">Amycolatopsis sacchari</name>
    <dbReference type="NCBI Taxonomy" id="115433"/>
    <lineage>
        <taxon>Bacteria</taxon>
        <taxon>Bacillati</taxon>
        <taxon>Actinomycetota</taxon>
        <taxon>Actinomycetes</taxon>
        <taxon>Pseudonocardiales</taxon>
        <taxon>Pseudonocardiaceae</taxon>
        <taxon>Amycolatopsis</taxon>
    </lineage>
</organism>
<dbReference type="EMBL" id="FORP01000051">
    <property type="protein sequence ID" value="SFK94844.1"/>
    <property type="molecule type" value="Genomic_DNA"/>
</dbReference>
<feature type="transmembrane region" description="Helical" evidence="5">
    <location>
        <begin position="179"/>
        <end position="201"/>
    </location>
</feature>
<gene>
    <name evidence="7" type="ORF">SAMN05421835_15113</name>
</gene>
<comment type="subcellular location">
    <subcellularLocation>
        <location evidence="1">Membrane</location>
        <topology evidence="1">Multi-pass membrane protein</topology>
    </subcellularLocation>
</comment>
<dbReference type="AlphaFoldDB" id="A0A1I4DMM4"/>
<feature type="domain" description="ABC-2 type transporter transmembrane" evidence="6">
    <location>
        <begin position="35"/>
        <end position="376"/>
    </location>
</feature>
<name>A0A1I4DMM4_9PSEU</name>
<feature type="transmembrane region" description="Helical" evidence="5">
    <location>
        <begin position="272"/>
        <end position="293"/>
    </location>
</feature>
<dbReference type="RefSeq" id="WP_091517217.1">
    <property type="nucleotide sequence ID" value="NZ_FORP01000051.1"/>
</dbReference>
<feature type="transmembrane region" description="Helical" evidence="5">
    <location>
        <begin position="300"/>
        <end position="322"/>
    </location>
</feature>
<proteinExistence type="predicted"/>
<evidence type="ECO:0000256" key="1">
    <source>
        <dbReference type="ARBA" id="ARBA00004141"/>
    </source>
</evidence>
<evidence type="ECO:0000256" key="2">
    <source>
        <dbReference type="ARBA" id="ARBA00022692"/>
    </source>
</evidence>
<evidence type="ECO:0000256" key="4">
    <source>
        <dbReference type="ARBA" id="ARBA00023136"/>
    </source>
</evidence>
<evidence type="ECO:0000256" key="5">
    <source>
        <dbReference type="SAM" id="Phobius"/>
    </source>
</evidence>
<keyword evidence="4 5" id="KW-0472">Membrane</keyword>
<dbReference type="PANTHER" id="PTHR43471:SF3">
    <property type="entry name" value="ABC TRANSPORTER PERMEASE PROTEIN NATB"/>
    <property type="match status" value="1"/>
</dbReference>
<keyword evidence="2 5" id="KW-0812">Transmembrane</keyword>
<feature type="transmembrane region" description="Helical" evidence="5">
    <location>
        <begin position="230"/>
        <end position="252"/>
    </location>
</feature>
<reference evidence="7 8" key="1">
    <citation type="submission" date="2016-10" db="EMBL/GenBank/DDBJ databases">
        <authorList>
            <person name="de Groot N.N."/>
        </authorList>
    </citation>
    <scope>NUCLEOTIDE SEQUENCE [LARGE SCALE GENOMIC DNA]</scope>
    <source>
        <strain evidence="7 8">DSM 44468</strain>
    </source>
</reference>
<evidence type="ECO:0000313" key="7">
    <source>
        <dbReference type="EMBL" id="SFK94844.1"/>
    </source>
</evidence>
<protein>
    <submittedName>
        <fullName evidence="7">ABC-2 type transport system permease protein</fullName>
    </submittedName>
</protein>
<dbReference type="OrthoDB" id="3268959at2"/>
<dbReference type="Pfam" id="PF12698">
    <property type="entry name" value="ABC2_membrane_3"/>
    <property type="match status" value="1"/>
</dbReference>
<feature type="transmembrane region" description="Helical" evidence="5">
    <location>
        <begin position="29"/>
        <end position="47"/>
    </location>
</feature>
<accession>A0A1I4DMM4</accession>
<dbReference type="GO" id="GO:0140359">
    <property type="term" value="F:ABC-type transporter activity"/>
    <property type="evidence" value="ECO:0007669"/>
    <property type="project" value="InterPro"/>
</dbReference>
<dbReference type="GO" id="GO:0016020">
    <property type="term" value="C:membrane"/>
    <property type="evidence" value="ECO:0007669"/>
    <property type="project" value="UniProtKB-SubCell"/>
</dbReference>
<dbReference type="STRING" id="115433.SAMN05421835_15113"/>
<dbReference type="InterPro" id="IPR013525">
    <property type="entry name" value="ABC2_TM"/>
</dbReference>
<sequence>MTAPSALPPLKAVGLVARRELNTRLRARSFYVGTLVILLVLGGYLLLQATLIGNASKSTVGLTGQATGIAQQLTAAAAQTGQEVQTRTVPDLEQGKAEVRNGDLDVLVSGNAAALQVFVKSDLDSQLQAVLNGIARQQVLDAKLVEADLDPAQVMREVDSAKVTLNPLEPPDPERGQRLAIGLITVFLLFFGIQTYGAFVAQGVIEEKASRVVEILLSTVRPWQLMLGKVLGLGLVGLVQIVILAAVGLAMAGGTGVLTLSGVATGTAAWGVVWYVVGFFLYATVYAAAGSLVSRQEDAASVITPVTMVLTLGFVVGFNVLLQSPDGALGRVLSLVPLFSPILMPGRMAAGSAPGWEVGLSLVLTVALGALLTWLGSRVYRNAVLHTGSRLKLMTALRG</sequence>
<feature type="transmembrane region" description="Helical" evidence="5">
    <location>
        <begin position="358"/>
        <end position="376"/>
    </location>
</feature>
<keyword evidence="3 5" id="KW-1133">Transmembrane helix</keyword>
<evidence type="ECO:0000256" key="3">
    <source>
        <dbReference type="ARBA" id="ARBA00022989"/>
    </source>
</evidence>
<keyword evidence="8" id="KW-1185">Reference proteome</keyword>
<dbReference type="Proteomes" id="UP000199025">
    <property type="component" value="Unassembled WGS sequence"/>
</dbReference>